<keyword evidence="2" id="KW-0472">Membrane</keyword>
<name>A0A5J4TZ71_9EUKA</name>
<gene>
    <name evidence="3" type="ORF">EZS28_041143</name>
</gene>
<evidence type="ECO:0000256" key="2">
    <source>
        <dbReference type="SAM" id="Phobius"/>
    </source>
</evidence>
<reference evidence="3 4" key="1">
    <citation type="submission" date="2019-03" db="EMBL/GenBank/DDBJ databases">
        <title>Single cell metagenomics reveals metabolic interactions within the superorganism composed of flagellate Streblomastix strix and complex community of Bacteroidetes bacteria on its surface.</title>
        <authorList>
            <person name="Treitli S.C."/>
            <person name="Kolisko M."/>
            <person name="Husnik F."/>
            <person name="Keeling P."/>
            <person name="Hampl V."/>
        </authorList>
    </citation>
    <scope>NUCLEOTIDE SEQUENCE [LARGE SCALE GENOMIC DNA]</scope>
    <source>
        <strain evidence="3">ST1C</strain>
    </source>
</reference>
<feature type="transmembrane region" description="Helical" evidence="2">
    <location>
        <begin position="408"/>
        <end position="433"/>
    </location>
</feature>
<evidence type="ECO:0000256" key="1">
    <source>
        <dbReference type="SAM" id="MobiDB-lite"/>
    </source>
</evidence>
<accession>A0A5J4TZ71</accession>
<evidence type="ECO:0000313" key="4">
    <source>
        <dbReference type="Proteomes" id="UP000324800"/>
    </source>
</evidence>
<sequence length="486" mass="53500">LGQEQCTSDVANFHNDVRALSCAMIIIREQEKLGLLKGVPRSISLSGSFSENDLRTDGLKISFKGTNLQTTSNMISFKPNIPISSTLNDNALFRVRDGGLVILNNLIILRSNQIGSENAPIVMIISESELQSNEIRKNSPGQLVIDNCILEGGNSASSNVWYNLGLAETCNVGYGAAIIADGQTIVQISESIIRTFEGPAVRALNGAYVTIDKNTILNNNGQRNRNTLNSMQTNVVCEGGIGTTTIDIALDNVTSFTSTGNGWIFSPQESNCKINATFNGEPAQPRSLPQINSANVIVNITNQMTEVTVNGNFLEPCLRTLVLELHEKDKVDVRVTQEFGVESSSNTVNWTDSENIIFQIPQYLLNNLNTSAEWEISIYESGKREQTNWVTLFPTVIVIIDSYIDITLVISIVVPIIAFIIAVIIIFIIAVICHKNRDNKQSELDHKNNEDAELNIQIGSLNGKEMKSTGRAQHKQQEDPQIYNKQ</sequence>
<comment type="caution">
    <text evidence="3">The sequence shown here is derived from an EMBL/GenBank/DDBJ whole genome shotgun (WGS) entry which is preliminary data.</text>
</comment>
<dbReference type="AlphaFoldDB" id="A0A5J4TZ71"/>
<protein>
    <submittedName>
        <fullName evidence="3">Uncharacterized protein</fullName>
    </submittedName>
</protein>
<evidence type="ECO:0000313" key="3">
    <source>
        <dbReference type="EMBL" id="KAA6363330.1"/>
    </source>
</evidence>
<dbReference type="Proteomes" id="UP000324800">
    <property type="component" value="Unassembled WGS sequence"/>
</dbReference>
<dbReference type="EMBL" id="SNRW01023055">
    <property type="protein sequence ID" value="KAA6363330.1"/>
    <property type="molecule type" value="Genomic_DNA"/>
</dbReference>
<keyword evidence="2" id="KW-0812">Transmembrane</keyword>
<feature type="region of interest" description="Disordered" evidence="1">
    <location>
        <begin position="465"/>
        <end position="486"/>
    </location>
</feature>
<keyword evidence="2" id="KW-1133">Transmembrane helix</keyword>
<proteinExistence type="predicted"/>
<feature type="non-terminal residue" evidence="3">
    <location>
        <position position="1"/>
    </location>
</feature>
<organism evidence="3 4">
    <name type="scientific">Streblomastix strix</name>
    <dbReference type="NCBI Taxonomy" id="222440"/>
    <lineage>
        <taxon>Eukaryota</taxon>
        <taxon>Metamonada</taxon>
        <taxon>Preaxostyla</taxon>
        <taxon>Oxymonadida</taxon>
        <taxon>Streblomastigidae</taxon>
        <taxon>Streblomastix</taxon>
    </lineage>
</organism>